<keyword evidence="2 3" id="KW-0175">Coiled coil</keyword>
<protein>
    <submittedName>
        <fullName evidence="5">Efflux RND transporter periplasmic adaptor subunit</fullName>
    </submittedName>
</protein>
<feature type="compositionally biased region" description="Low complexity" evidence="4">
    <location>
        <begin position="148"/>
        <end position="206"/>
    </location>
</feature>
<dbReference type="Proteomes" id="UP000661193">
    <property type="component" value="Unassembled WGS sequence"/>
</dbReference>
<dbReference type="SUPFAM" id="SSF111369">
    <property type="entry name" value="HlyD-like secretion proteins"/>
    <property type="match status" value="1"/>
</dbReference>
<dbReference type="PANTHER" id="PTHR32347">
    <property type="entry name" value="EFFLUX SYSTEM COMPONENT YKNX-RELATED"/>
    <property type="match status" value="1"/>
</dbReference>
<name>A0ABS1URX8_9ACTN</name>
<keyword evidence="6" id="KW-1185">Reference proteome</keyword>
<evidence type="ECO:0000256" key="3">
    <source>
        <dbReference type="SAM" id="Coils"/>
    </source>
</evidence>
<accession>A0ABS1URX8</accession>
<comment type="caution">
    <text evidence="5">The sequence shown here is derived from an EMBL/GenBank/DDBJ whole genome shotgun (WGS) entry which is preliminary data.</text>
</comment>
<dbReference type="InterPro" id="IPR050465">
    <property type="entry name" value="UPF0194_transport"/>
</dbReference>
<dbReference type="Gene3D" id="2.40.50.100">
    <property type="match status" value="1"/>
</dbReference>
<proteinExistence type="predicted"/>
<feature type="region of interest" description="Disordered" evidence="4">
    <location>
        <begin position="148"/>
        <end position="225"/>
    </location>
</feature>
<dbReference type="Gene3D" id="2.40.30.170">
    <property type="match status" value="1"/>
</dbReference>
<dbReference type="Gene3D" id="1.10.287.470">
    <property type="entry name" value="Helix hairpin bin"/>
    <property type="match status" value="1"/>
</dbReference>
<dbReference type="Gene3D" id="2.40.420.20">
    <property type="match status" value="1"/>
</dbReference>
<evidence type="ECO:0000256" key="1">
    <source>
        <dbReference type="ARBA" id="ARBA00004196"/>
    </source>
</evidence>
<dbReference type="EMBL" id="JAETXL010000008">
    <property type="protein sequence ID" value="MBL6279087.1"/>
    <property type="molecule type" value="Genomic_DNA"/>
</dbReference>
<evidence type="ECO:0000313" key="6">
    <source>
        <dbReference type="Proteomes" id="UP000661193"/>
    </source>
</evidence>
<evidence type="ECO:0000256" key="2">
    <source>
        <dbReference type="ARBA" id="ARBA00023054"/>
    </source>
</evidence>
<evidence type="ECO:0000256" key="4">
    <source>
        <dbReference type="SAM" id="MobiDB-lite"/>
    </source>
</evidence>
<dbReference type="PANTHER" id="PTHR32347:SF29">
    <property type="entry name" value="UPF0194 MEMBRANE PROTEIN YBHG"/>
    <property type="match status" value="1"/>
</dbReference>
<organism evidence="5 6">
    <name type="scientific">Micromonospora fiedleri</name>
    <dbReference type="NCBI Taxonomy" id="1157498"/>
    <lineage>
        <taxon>Bacteria</taxon>
        <taxon>Bacillati</taxon>
        <taxon>Actinomycetota</taxon>
        <taxon>Actinomycetes</taxon>
        <taxon>Micromonosporales</taxon>
        <taxon>Micromonosporaceae</taxon>
        <taxon>Micromonospora</taxon>
    </lineage>
</organism>
<dbReference type="RefSeq" id="WP_203223440.1">
    <property type="nucleotide sequence ID" value="NZ_JAETXL010000008.1"/>
</dbReference>
<evidence type="ECO:0000313" key="5">
    <source>
        <dbReference type="EMBL" id="MBL6279087.1"/>
    </source>
</evidence>
<feature type="coiled-coil region" evidence="3">
    <location>
        <begin position="106"/>
        <end position="133"/>
    </location>
</feature>
<sequence>MEDGQTRLWRTQRGRWGAAAGTALVLGAAGVLVFTADADEVPARPVTVVVDRGPVEIEVATTGTVQAATTRALSFAVSGTVASVAVRPGTVVQAGQQLATLSDEDVATAADAVDRAEQDLAEARSALAEARESTSAASSCPTAAVRAVDSASRASRPVAWTSPQPTGTATPTPPAASESATPTPSSHSLPPTSSPTSPAPARSGAPQPDATRAPACSGGAQGGSDRILDAQRRVNQAEAAVAEAESTRSGVTITAPIRGTVLTVAGKVGSAVGRGATFITLADTFNMQVEAKFPEADAAAIAVGQAATVGLADRAGQAFSATVVQVDPVGTADGQMVRYGVVLSFTEAPENLLIGQTAAVTVRTGSVADALRVPSTAVHDVSDGHGTVRFGASGESRTVAVGLRGDQYTQIIEGLAAGDVVLRSW</sequence>
<comment type="subcellular location">
    <subcellularLocation>
        <location evidence="1">Cell envelope</location>
    </subcellularLocation>
</comment>
<reference evidence="5 6" key="1">
    <citation type="submission" date="2021-01" db="EMBL/GenBank/DDBJ databases">
        <title>Genome sequencing of Micromonospora fiedleri MG-37.</title>
        <authorList>
            <person name="Moreland P.E.J."/>
            <person name="Stach J.E.M."/>
        </authorList>
    </citation>
    <scope>NUCLEOTIDE SEQUENCE [LARGE SCALE GENOMIC DNA]</scope>
    <source>
        <strain evidence="5 6">MG-37</strain>
    </source>
</reference>
<gene>
    <name evidence="5" type="ORF">JMF97_23275</name>
</gene>